<name>A0A1E5XK21_9HYPH</name>
<accession>A0A1E5XK21</accession>
<feature type="domain" description="Glycosyl transferase family 25" evidence="1">
    <location>
        <begin position="5"/>
        <end position="174"/>
    </location>
</feature>
<evidence type="ECO:0000313" key="2">
    <source>
        <dbReference type="EMBL" id="OEO28932.1"/>
    </source>
</evidence>
<dbReference type="CDD" id="cd06532">
    <property type="entry name" value="Glyco_transf_25"/>
    <property type="match status" value="1"/>
</dbReference>
<dbReference type="AlphaFoldDB" id="A0A1E5XK21"/>
<dbReference type="OrthoDB" id="259382at2"/>
<gene>
    <name evidence="2" type="ORF">VW23_027750</name>
</gene>
<evidence type="ECO:0000259" key="1">
    <source>
        <dbReference type="Pfam" id="PF01755"/>
    </source>
</evidence>
<dbReference type="Proteomes" id="UP000095463">
    <property type="component" value="Unassembled WGS sequence"/>
</dbReference>
<dbReference type="InterPro" id="IPR002654">
    <property type="entry name" value="Glyco_trans_25"/>
</dbReference>
<sequence>MQTIPVYYINLASRPDRRAFMERQFAEFGITAERIEAVRMDEVPRDLLEWHKTTHSLWRMAEGDLACGFSHQRCWQRLLESGAAAALVLEDDVQLAASVLDFLDPELAERLGADLLKLETFHSPVKLGSVSQHVGTTELRELCSSQMGGAAYILTRDAARHSLGSVLRNQMGIDRFLFGRGGYHLLRSRVLQAIPSPCIQIDKLDAASRIGESNIAVTRTRSAARPARDLTAVLGLQLDHVGRLARLAGRDFAALRGPRVVIPFASAPEP</sequence>
<dbReference type="EMBL" id="LAJE02000344">
    <property type="protein sequence ID" value="OEO28932.1"/>
    <property type="molecule type" value="Genomic_DNA"/>
</dbReference>
<evidence type="ECO:0000313" key="3">
    <source>
        <dbReference type="Proteomes" id="UP000095463"/>
    </source>
</evidence>
<organism evidence="2 3">
    <name type="scientific">Devosia insulae DS-56</name>
    <dbReference type="NCBI Taxonomy" id="1116389"/>
    <lineage>
        <taxon>Bacteria</taxon>
        <taxon>Pseudomonadati</taxon>
        <taxon>Pseudomonadota</taxon>
        <taxon>Alphaproteobacteria</taxon>
        <taxon>Hyphomicrobiales</taxon>
        <taxon>Devosiaceae</taxon>
        <taxon>Devosia</taxon>
    </lineage>
</organism>
<protein>
    <recommendedName>
        <fullName evidence="1">Glycosyl transferase family 25 domain-containing protein</fullName>
    </recommendedName>
</protein>
<comment type="caution">
    <text evidence="2">The sequence shown here is derived from an EMBL/GenBank/DDBJ whole genome shotgun (WGS) entry which is preliminary data.</text>
</comment>
<dbReference type="RefSeq" id="WP_069911766.1">
    <property type="nucleotide sequence ID" value="NZ_LAJE02000344.1"/>
</dbReference>
<proteinExistence type="predicted"/>
<reference evidence="2 3" key="1">
    <citation type="journal article" date="2015" name="Genome Announc.">
        <title>Genome Assemblies of Three Soil-Associated Devosia species: D. insulae, D. limi, and D. soli.</title>
        <authorList>
            <person name="Hassan Y.I."/>
            <person name="Lepp D."/>
            <person name="Zhou T."/>
        </authorList>
    </citation>
    <scope>NUCLEOTIDE SEQUENCE [LARGE SCALE GENOMIC DNA]</scope>
    <source>
        <strain evidence="2 3">DS-56</strain>
    </source>
</reference>
<dbReference type="Pfam" id="PF01755">
    <property type="entry name" value="Glyco_transf_25"/>
    <property type="match status" value="1"/>
</dbReference>
<keyword evidence="3" id="KW-1185">Reference proteome</keyword>